<dbReference type="PANTHER" id="PTHR22765:SF434">
    <property type="entry name" value="GB|AAD18119.1-RELATED"/>
    <property type="match status" value="1"/>
</dbReference>
<dbReference type="GO" id="GO:0006511">
    <property type="term" value="P:ubiquitin-dependent protein catabolic process"/>
    <property type="evidence" value="ECO:0007669"/>
    <property type="project" value="TreeGrafter"/>
</dbReference>
<dbReference type="SUPFAM" id="SSF57850">
    <property type="entry name" value="RING/U-box"/>
    <property type="match status" value="1"/>
</dbReference>
<proteinExistence type="predicted"/>
<reference evidence="3" key="1">
    <citation type="submission" date="2022-10" db="EMBL/GenBank/DDBJ databases">
        <authorList>
            <person name="Chen Y."/>
            <person name="Dougan E. K."/>
            <person name="Chan C."/>
            <person name="Rhodes N."/>
            <person name="Thang M."/>
        </authorList>
    </citation>
    <scope>NUCLEOTIDE SEQUENCE</scope>
</reference>
<dbReference type="EMBL" id="CAMXCT030002657">
    <property type="protein sequence ID" value="CAL4786916.1"/>
    <property type="molecule type" value="Genomic_DNA"/>
</dbReference>
<accession>A0A9P1G3H1</accession>
<dbReference type="PROSITE" id="PS50089">
    <property type="entry name" value="ZF_RING_2"/>
    <property type="match status" value="1"/>
</dbReference>
<dbReference type="InterPro" id="IPR001841">
    <property type="entry name" value="Znf_RING"/>
</dbReference>
<comment type="caution">
    <text evidence="3">The sequence shown here is derived from an EMBL/GenBank/DDBJ whole genome shotgun (WGS) entry which is preliminary data.</text>
</comment>
<sequence length="254" mass="27743">MTSGHHALILHEWTDFSVKLGGAGVKIIYASFQVIENPKKGLDVARRLNDDLEKKGFVWLTTYGLPDPARGRWKRLLVIYSGENEYRTSSAFWGVSTAAMINLTVKASPALAALTVGSATWINEPGPSSNLCVEHRIFEDCLQLPALVPLVSLGAVAYSCYSKGVPLFMADGQCVICLCNLGPAPAEILSCGHAFHYNCIQGWLALGGCCPLCREEPACDTLMHETTNALMMMMGLFSHELSTWFTHLAQGAWF</sequence>
<dbReference type="InterPro" id="IPR051826">
    <property type="entry name" value="E3_ubiquitin-ligase_domain"/>
</dbReference>
<name>A0A9P1G3H1_9DINO</name>
<keyword evidence="1" id="KW-0863">Zinc-finger</keyword>
<dbReference type="GO" id="GO:0061630">
    <property type="term" value="F:ubiquitin protein ligase activity"/>
    <property type="evidence" value="ECO:0007669"/>
    <property type="project" value="TreeGrafter"/>
</dbReference>
<evidence type="ECO:0000256" key="1">
    <source>
        <dbReference type="PROSITE-ProRule" id="PRU00175"/>
    </source>
</evidence>
<dbReference type="OrthoDB" id="8062037at2759"/>
<evidence type="ECO:0000313" key="4">
    <source>
        <dbReference type="EMBL" id="CAL4786916.1"/>
    </source>
</evidence>
<reference evidence="4 5" key="2">
    <citation type="submission" date="2024-05" db="EMBL/GenBank/DDBJ databases">
        <authorList>
            <person name="Chen Y."/>
            <person name="Shah S."/>
            <person name="Dougan E. K."/>
            <person name="Thang M."/>
            <person name="Chan C."/>
        </authorList>
    </citation>
    <scope>NUCLEOTIDE SEQUENCE [LARGE SCALE GENOMIC DNA]</scope>
</reference>
<keyword evidence="1" id="KW-0479">Metal-binding</keyword>
<organism evidence="3">
    <name type="scientific">Cladocopium goreaui</name>
    <dbReference type="NCBI Taxonomy" id="2562237"/>
    <lineage>
        <taxon>Eukaryota</taxon>
        <taxon>Sar</taxon>
        <taxon>Alveolata</taxon>
        <taxon>Dinophyceae</taxon>
        <taxon>Suessiales</taxon>
        <taxon>Symbiodiniaceae</taxon>
        <taxon>Cladocopium</taxon>
    </lineage>
</organism>
<feature type="domain" description="RING-type" evidence="2">
    <location>
        <begin position="174"/>
        <end position="214"/>
    </location>
</feature>
<keyword evidence="4" id="KW-0808">Transferase</keyword>
<keyword evidence="1" id="KW-0862">Zinc</keyword>
<dbReference type="CDD" id="cd16448">
    <property type="entry name" value="RING-H2"/>
    <property type="match status" value="1"/>
</dbReference>
<dbReference type="PANTHER" id="PTHR22765">
    <property type="entry name" value="RING FINGER AND PROTEASE ASSOCIATED DOMAIN-CONTAINING"/>
    <property type="match status" value="1"/>
</dbReference>
<gene>
    <name evidence="3" type="ORF">C1SCF055_LOCUS25788</name>
</gene>
<dbReference type="SMART" id="SM00184">
    <property type="entry name" value="RING"/>
    <property type="match status" value="1"/>
</dbReference>
<dbReference type="EMBL" id="CAMXCT010002657">
    <property type="protein sequence ID" value="CAI3999604.1"/>
    <property type="molecule type" value="Genomic_DNA"/>
</dbReference>
<dbReference type="Proteomes" id="UP001152797">
    <property type="component" value="Unassembled WGS sequence"/>
</dbReference>
<dbReference type="EMBL" id="CAMXCT020002657">
    <property type="protein sequence ID" value="CAL1152979.1"/>
    <property type="molecule type" value="Genomic_DNA"/>
</dbReference>
<evidence type="ECO:0000313" key="5">
    <source>
        <dbReference type="Proteomes" id="UP001152797"/>
    </source>
</evidence>
<protein>
    <submittedName>
        <fullName evidence="4">E3 ubiquitin-protein ligase DZIP3 (DAZ-interacting protein 3) (RING-type E3 ubiquitin transferase DZIP3) (RNA-binding ubiquitin ligase of 138 kDa) (HRUL138)</fullName>
    </submittedName>
</protein>
<keyword evidence="5" id="KW-1185">Reference proteome</keyword>
<dbReference type="GO" id="GO:0008270">
    <property type="term" value="F:zinc ion binding"/>
    <property type="evidence" value="ECO:0007669"/>
    <property type="project" value="UniProtKB-KW"/>
</dbReference>
<evidence type="ECO:0000313" key="3">
    <source>
        <dbReference type="EMBL" id="CAI3999604.1"/>
    </source>
</evidence>
<dbReference type="Pfam" id="PF13639">
    <property type="entry name" value="zf-RING_2"/>
    <property type="match status" value="1"/>
</dbReference>
<evidence type="ECO:0000259" key="2">
    <source>
        <dbReference type="PROSITE" id="PS50089"/>
    </source>
</evidence>
<dbReference type="AlphaFoldDB" id="A0A9P1G3H1"/>
<dbReference type="InterPro" id="IPR013083">
    <property type="entry name" value="Znf_RING/FYVE/PHD"/>
</dbReference>
<dbReference type="Gene3D" id="3.30.40.10">
    <property type="entry name" value="Zinc/RING finger domain, C3HC4 (zinc finger)"/>
    <property type="match status" value="1"/>
</dbReference>